<dbReference type="GO" id="GO:0015918">
    <property type="term" value="P:sterol transport"/>
    <property type="evidence" value="ECO:0007669"/>
    <property type="project" value="UniProtKB-ARBA"/>
</dbReference>
<sequence length="944" mass="104009">RYGSGVRKARRSAGVASGNVVLLGQGYERWWLLKTLNNGANLLRGDSYGFGGGGGGRESHSEGYCAMYDICGERSDGKVLNCPYGSPAVKPDDLFSAKVESLCPAISGNVCCTEAQFDTPDDEEKVKEGVRLSIVQGHISSIFRTYGSWVARNPGLVLFLSVAVVFILCFGLVRFKVETRPEKLWVGHGSKAAEEKHYFDNHLAPFYRIEQLILATRPDPKHGISPSIVTEDNIQLLFEIQNKVDGVRANYSGTLVSLTDICLKPLDQDCATQSVLQYFKMDPDNYDDYGGVEHAEYCFQHYTSADTCISAFQAPLDPSTVLGGYSGSNYSQASAFIVTYPVNNVVNELGDENAKATAWEKAFVRLVKDELLSMVQSSNLTLSFSSESSIEEELKRESTADITTLLISYLVMFAYISVTLGDSSNLSTFYISSKVLLGLSGVMVVMLSVLGSVGFFSAIGVKSTLIILEVIPFLVLAVGVDNMCILVHAVKRQSLDLPLEVRISNALAEVGPSITLASLSEVLAFAVGGFIAMPACRVFSMFAALAVLLDFLLQVTAFVALVVFDFARTEDNRVDCFPCVKISTSEEIDEAPKLLAGFHRMNSGLLGRYMEEIHARILDFWGTKVVVVAVFVAFFLASIALCTRIEPGLEQQIALPRDSYLQISRASSTPETSYIAKPAASWPDDFLVWISPEAFGCCRKFVNGSYCPPDDQPPCCSPDEDSCGFGGVCKDCTTCFRHSELKNDRPSTTQFREKLPWFLDALPSADCAKGGHGAYTSSVDLDGYESGVIQASEFRTYHTPLNKQGDYVNSIRAAREFSSRVSNTLKCFFFEQYLDIWRTALINIAIALGRWATYSEMSFMEFSHHFACPRHIVVDLMVSHGDRKERAKEALRTMESSVFSGITLTKLVGVIVLYFAKSEIFVVYYFQMYLALVLIGFMHGLVFL</sequence>
<keyword evidence="8 11" id="KW-0472">Membrane</keyword>
<keyword evidence="5" id="KW-0732">Signal</keyword>
<evidence type="ECO:0000313" key="14">
    <source>
        <dbReference type="Proteomes" id="UP001188597"/>
    </source>
</evidence>
<dbReference type="PANTHER" id="PTHR45727">
    <property type="entry name" value="NPC INTRACELLULAR CHOLESTEROL TRANSPORTER 1"/>
    <property type="match status" value="1"/>
</dbReference>
<keyword evidence="14" id="KW-1185">Reference proteome</keyword>
<keyword evidence="9" id="KW-1015">Disulfide bond</keyword>
<dbReference type="Pfam" id="PF22314">
    <property type="entry name" value="NPC1_MLD"/>
    <property type="match status" value="1"/>
</dbReference>
<dbReference type="GO" id="GO:0016020">
    <property type="term" value="C:membrane"/>
    <property type="evidence" value="ECO:0007669"/>
    <property type="project" value="TreeGrafter"/>
</dbReference>
<dbReference type="Pfam" id="PF12349">
    <property type="entry name" value="Sterol-sensing"/>
    <property type="match status" value="1"/>
</dbReference>
<feature type="transmembrane region" description="Helical" evidence="11">
    <location>
        <begin position="436"/>
        <end position="459"/>
    </location>
</feature>
<dbReference type="GO" id="GO:0006629">
    <property type="term" value="P:lipid metabolic process"/>
    <property type="evidence" value="ECO:0007669"/>
    <property type="project" value="UniProtKB-KW"/>
</dbReference>
<dbReference type="InterPro" id="IPR053958">
    <property type="entry name" value="HMGCR/SNAP/NPC1-like_SSD"/>
</dbReference>
<dbReference type="AlphaFoldDB" id="A0AA89B3T8"/>
<evidence type="ECO:0000313" key="13">
    <source>
        <dbReference type="EMBL" id="KAK3020926.1"/>
    </source>
</evidence>
<keyword evidence="10" id="KW-0325">Glycoprotein</keyword>
<feature type="transmembrane region" description="Helical" evidence="11">
    <location>
        <begin position="898"/>
        <end position="916"/>
    </location>
</feature>
<evidence type="ECO:0000259" key="12">
    <source>
        <dbReference type="PROSITE" id="PS50156"/>
    </source>
</evidence>
<accession>A0AA89B3T8</accession>
<keyword evidence="3" id="KW-0813">Transport</keyword>
<evidence type="ECO:0000256" key="9">
    <source>
        <dbReference type="ARBA" id="ARBA00023157"/>
    </source>
</evidence>
<feature type="transmembrane region" description="Helical" evidence="11">
    <location>
        <begin position="398"/>
        <end position="416"/>
    </location>
</feature>
<evidence type="ECO:0000256" key="11">
    <source>
        <dbReference type="SAM" id="Phobius"/>
    </source>
</evidence>
<organism evidence="13 14">
    <name type="scientific">Escallonia herrerae</name>
    <dbReference type="NCBI Taxonomy" id="1293975"/>
    <lineage>
        <taxon>Eukaryota</taxon>
        <taxon>Viridiplantae</taxon>
        <taxon>Streptophyta</taxon>
        <taxon>Embryophyta</taxon>
        <taxon>Tracheophyta</taxon>
        <taxon>Spermatophyta</taxon>
        <taxon>Magnoliopsida</taxon>
        <taxon>eudicotyledons</taxon>
        <taxon>Gunneridae</taxon>
        <taxon>Pentapetalae</taxon>
        <taxon>asterids</taxon>
        <taxon>campanulids</taxon>
        <taxon>Escalloniales</taxon>
        <taxon>Escalloniaceae</taxon>
        <taxon>Escallonia</taxon>
    </lineage>
</organism>
<evidence type="ECO:0000256" key="1">
    <source>
        <dbReference type="ARBA" id="ARBA00004127"/>
    </source>
</evidence>
<feature type="transmembrane region" description="Helical" evidence="11">
    <location>
        <begin position="538"/>
        <end position="564"/>
    </location>
</feature>
<feature type="transmembrane region" description="Helical" evidence="11">
    <location>
        <begin position="510"/>
        <end position="531"/>
    </location>
</feature>
<feature type="transmembrane region" description="Helical" evidence="11">
    <location>
        <begin position="156"/>
        <end position="175"/>
    </location>
</feature>
<comment type="subcellular location">
    <subcellularLocation>
        <location evidence="1">Endomembrane system</location>
        <topology evidence="1">Multi-pass membrane protein</topology>
    </subcellularLocation>
</comment>
<feature type="non-terminal residue" evidence="13">
    <location>
        <position position="944"/>
    </location>
</feature>
<dbReference type="PANTHER" id="PTHR45727:SF8">
    <property type="entry name" value="PATCHED FAMILY PROTEIN"/>
    <property type="match status" value="1"/>
</dbReference>
<dbReference type="GO" id="GO:0032934">
    <property type="term" value="F:sterol binding"/>
    <property type="evidence" value="ECO:0007669"/>
    <property type="project" value="TreeGrafter"/>
</dbReference>
<feature type="domain" description="SSD" evidence="12">
    <location>
        <begin position="401"/>
        <end position="564"/>
    </location>
</feature>
<dbReference type="InterPro" id="IPR000731">
    <property type="entry name" value="SSD"/>
</dbReference>
<name>A0AA89B3T8_9ASTE</name>
<dbReference type="EMBL" id="JAVXUP010000788">
    <property type="protein sequence ID" value="KAK3020926.1"/>
    <property type="molecule type" value="Genomic_DNA"/>
</dbReference>
<comment type="caution">
    <text evidence="13">The sequence shown here is derived from an EMBL/GenBank/DDBJ whole genome shotgun (WGS) entry which is preliminary data.</text>
</comment>
<dbReference type="InterPro" id="IPR053956">
    <property type="entry name" value="NPC1_MLD"/>
</dbReference>
<proteinExistence type="inferred from homology"/>
<dbReference type="InterPro" id="IPR032190">
    <property type="entry name" value="NPC1_N"/>
</dbReference>
<feature type="transmembrane region" description="Helical" evidence="11">
    <location>
        <begin position="620"/>
        <end position="642"/>
    </location>
</feature>
<evidence type="ECO:0000256" key="3">
    <source>
        <dbReference type="ARBA" id="ARBA00022448"/>
    </source>
</evidence>
<evidence type="ECO:0000256" key="2">
    <source>
        <dbReference type="ARBA" id="ARBA00005585"/>
    </source>
</evidence>
<comment type="similarity">
    <text evidence="2">Belongs to the patched family.</text>
</comment>
<evidence type="ECO:0000256" key="7">
    <source>
        <dbReference type="ARBA" id="ARBA00023098"/>
    </source>
</evidence>
<dbReference type="Proteomes" id="UP001188597">
    <property type="component" value="Unassembled WGS sequence"/>
</dbReference>
<dbReference type="SUPFAM" id="SSF82866">
    <property type="entry name" value="Multidrug efflux transporter AcrB transmembrane domain"/>
    <property type="match status" value="1"/>
</dbReference>
<keyword evidence="4 11" id="KW-0812">Transmembrane</keyword>
<dbReference type="FunFam" id="1.20.1640.10:FF:000008">
    <property type="entry name" value="NPC intracellular cholesterol transporter 1"/>
    <property type="match status" value="1"/>
</dbReference>
<evidence type="ECO:0000256" key="6">
    <source>
        <dbReference type="ARBA" id="ARBA00022989"/>
    </source>
</evidence>
<feature type="transmembrane region" description="Helical" evidence="11">
    <location>
        <begin position="922"/>
        <end position="943"/>
    </location>
</feature>
<keyword evidence="7" id="KW-0443">Lipid metabolism</keyword>
<reference evidence="13" key="1">
    <citation type="submission" date="2022-12" db="EMBL/GenBank/DDBJ databases">
        <title>Draft genome assemblies for two species of Escallonia (Escalloniales).</title>
        <authorList>
            <person name="Chanderbali A."/>
            <person name="Dervinis C."/>
            <person name="Anghel I."/>
            <person name="Soltis D."/>
            <person name="Soltis P."/>
            <person name="Zapata F."/>
        </authorList>
    </citation>
    <scope>NUCLEOTIDE SEQUENCE</scope>
    <source>
        <strain evidence="13">UCBG64.0493</strain>
        <tissue evidence="13">Leaf</tissue>
    </source>
</reference>
<dbReference type="GO" id="GO:0012505">
    <property type="term" value="C:endomembrane system"/>
    <property type="evidence" value="ECO:0007669"/>
    <property type="project" value="UniProtKB-SubCell"/>
</dbReference>
<dbReference type="Pfam" id="PF16414">
    <property type="entry name" value="NPC1_N"/>
    <property type="match status" value="1"/>
</dbReference>
<evidence type="ECO:0000256" key="10">
    <source>
        <dbReference type="ARBA" id="ARBA00023180"/>
    </source>
</evidence>
<dbReference type="PROSITE" id="PS50156">
    <property type="entry name" value="SSD"/>
    <property type="match status" value="1"/>
</dbReference>
<evidence type="ECO:0000256" key="4">
    <source>
        <dbReference type="ARBA" id="ARBA00022692"/>
    </source>
</evidence>
<protein>
    <recommendedName>
        <fullName evidence="12">SSD domain-containing protein</fullName>
    </recommendedName>
</protein>
<evidence type="ECO:0000256" key="8">
    <source>
        <dbReference type="ARBA" id="ARBA00023136"/>
    </source>
</evidence>
<gene>
    <name evidence="13" type="ORF">RJ639_046582</name>
</gene>
<feature type="non-terminal residue" evidence="13">
    <location>
        <position position="1"/>
    </location>
</feature>
<evidence type="ECO:0000256" key="5">
    <source>
        <dbReference type="ARBA" id="ARBA00022729"/>
    </source>
</evidence>
<feature type="transmembrane region" description="Helical" evidence="11">
    <location>
        <begin position="466"/>
        <end position="490"/>
    </location>
</feature>
<keyword evidence="6 11" id="KW-1133">Transmembrane helix</keyword>